<dbReference type="SUPFAM" id="SSF51261">
    <property type="entry name" value="Duplicated hybrid motif"/>
    <property type="match status" value="1"/>
</dbReference>
<evidence type="ECO:0000256" key="2">
    <source>
        <dbReference type="SAM" id="SignalP"/>
    </source>
</evidence>
<dbReference type="EMBL" id="BMIJ01000009">
    <property type="protein sequence ID" value="GGC08571.1"/>
    <property type="molecule type" value="Genomic_DNA"/>
</dbReference>
<evidence type="ECO:0000256" key="1">
    <source>
        <dbReference type="SAM" id="Coils"/>
    </source>
</evidence>
<dbReference type="InterPro" id="IPR016047">
    <property type="entry name" value="M23ase_b-sheet_dom"/>
</dbReference>
<dbReference type="Gene3D" id="1.20.5.340">
    <property type="match status" value="1"/>
</dbReference>
<keyword evidence="1" id="KW-0175">Coiled coil</keyword>
<proteinExistence type="predicted"/>
<name>A0ABQ1KS77_9GAMM</name>
<dbReference type="InterPro" id="IPR050570">
    <property type="entry name" value="Cell_wall_metabolism_enzyme"/>
</dbReference>
<dbReference type="PANTHER" id="PTHR21666">
    <property type="entry name" value="PEPTIDASE-RELATED"/>
    <property type="match status" value="1"/>
</dbReference>
<evidence type="ECO:0000259" key="3">
    <source>
        <dbReference type="Pfam" id="PF01551"/>
    </source>
</evidence>
<dbReference type="Pfam" id="PF01551">
    <property type="entry name" value="Peptidase_M23"/>
    <property type="match status" value="1"/>
</dbReference>
<gene>
    <name evidence="4" type="ORF">GCM10011352_38610</name>
</gene>
<feature type="domain" description="M23ase beta-sheet core" evidence="3">
    <location>
        <begin position="279"/>
        <end position="371"/>
    </location>
</feature>
<accession>A0ABQ1KS77</accession>
<comment type="caution">
    <text evidence="4">The sequence shown here is derived from an EMBL/GenBank/DDBJ whole genome shotgun (WGS) entry which is preliminary data.</text>
</comment>
<evidence type="ECO:0000313" key="4">
    <source>
        <dbReference type="EMBL" id="GGC08571.1"/>
    </source>
</evidence>
<keyword evidence="5" id="KW-1185">Reference proteome</keyword>
<feature type="coiled-coil region" evidence="1">
    <location>
        <begin position="168"/>
        <end position="244"/>
    </location>
</feature>
<dbReference type="Proteomes" id="UP000629025">
    <property type="component" value="Unassembled WGS sequence"/>
</dbReference>
<keyword evidence="2" id="KW-0732">Signal</keyword>
<feature type="chain" id="PRO_5047086462" evidence="2">
    <location>
        <begin position="19"/>
        <end position="378"/>
    </location>
</feature>
<evidence type="ECO:0000313" key="5">
    <source>
        <dbReference type="Proteomes" id="UP000629025"/>
    </source>
</evidence>
<sequence length="378" mass="42409">MRFLLTVLILLVSLPLKAATDSEKQATEAQIKALQQEISQLQKGIGQQQTAQQKQEQALRESEKRIGEVSAQLRALNAELEGLDADLGTLSQRQSELERQVSASAERVRQQLRAQYRDGRQPQLQLMLSEQDPARVERLLYYYDLLNAKLVEQLRIYRTQLAALASTRDQATSTSDRILQKREELEQQQQELAQAREARTASIAKIKASLKEDRQRLASLKSNREQLEALLAQIVESLKRAKLQTADQAFASLKGKLAWPLDGKVVRRFGDKVNGLSYEGVLIESGVGREVHAVHGGRVVFADWLRGYGQLLIIDHGDGYMSLYGHNQSLLRDTGSWVRPGALIATTGESGGYEESGLYFAIRHRGQSIDPGPWLSRR</sequence>
<dbReference type="Gene3D" id="2.70.70.10">
    <property type="entry name" value="Glucose Permease (Domain IIA)"/>
    <property type="match status" value="1"/>
</dbReference>
<protein>
    <submittedName>
        <fullName evidence="4">Peptidase M23</fullName>
    </submittedName>
</protein>
<organism evidence="4 5">
    <name type="scientific">Marinobacterium zhoushanense</name>
    <dbReference type="NCBI Taxonomy" id="1679163"/>
    <lineage>
        <taxon>Bacteria</taxon>
        <taxon>Pseudomonadati</taxon>
        <taxon>Pseudomonadota</taxon>
        <taxon>Gammaproteobacteria</taxon>
        <taxon>Oceanospirillales</taxon>
        <taxon>Oceanospirillaceae</taxon>
        <taxon>Marinobacterium</taxon>
    </lineage>
</organism>
<dbReference type="CDD" id="cd12797">
    <property type="entry name" value="M23_peptidase"/>
    <property type="match status" value="1"/>
</dbReference>
<dbReference type="PANTHER" id="PTHR21666:SF270">
    <property type="entry name" value="MUREIN HYDROLASE ACTIVATOR ENVC"/>
    <property type="match status" value="1"/>
</dbReference>
<feature type="signal peptide" evidence="2">
    <location>
        <begin position="1"/>
        <end position="18"/>
    </location>
</feature>
<dbReference type="InterPro" id="IPR011055">
    <property type="entry name" value="Dup_hybrid_motif"/>
</dbReference>
<dbReference type="RefSeq" id="WP_188751423.1">
    <property type="nucleotide sequence ID" value="NZ_BMIJ01000009.1"/>
</dbReference>
<reference evidence="5" key="1">
    <citation type="journal article" date="2019" name="Int. J. Syst. Evol. Microbiol.">
        <title>The Global Catalogue of Microorganisms (GCM) 10K type strain sequencing project: providing services to taxonomists for standard genome sequencing and annotation.</title>
        <authorList>
            <consortium name="The Broad Institute Genomics Platform"/>
            <consortium name="The Broad Institute Genome Sequencing Center for Infectious Disease"/>
            <person name="Wu L."/>
            <person name="Ma J."/>
        </authorList>
    </citation>
    <scope>NUCLEOTIDE SEQUENCE [LARGE SCALE GENOMIC DNA]</scope>
    <source>
        <strain evidence="5">CGMCC 1.15341</strain>
    </source>
</reference>
<feature type="coiled-coil region" evidence="1">
    <location>
        <begin position="17"/>
        <end position="100"/>
    </location>
</feature>